<name>A0ABU9XK72_9BACI</name>
<dbReference type="EC" id="3.5.1.-" evidence="2"/>
<dbReference type="EMBL" id="JBDIML010000006">
    <property type="protein sequence ID" value="MEN2768688.1"/>
    <property type="molecule type" value="Genomic_DNA"/>
</dbReference>
<dbReference type="Gene3D" id="3.40.50.10320">
    <property type="entry name" value="LmbE-like"/>
    <property type="match status" value="1"/>
</dbReference>
<evidence type="ECO:0000313" key="2">
    <source>
        <dbReference type="EMBL" id="MEN2768688.1"/>
    </source>
</evidence>
<gene>
    <name evidence="2" type="ORF">ABC228_16005</name>
</gene>
<proteinExistence type="predicted"/>
<evidence type="ECO:0000313" key="3">
    <source>
        <dbReference type="Proteomes" id="UP001444625"/>
    </source>
</evidence>
<reference evidence="2 3" key="1">
    <citation type="submission" date="2024-05" db="EMBL/GenBank/DDBJ databases">
        <authorList>
            <person name="Haq I."/>
            <person name="Ullah Z."/>
            <person name="Ahmad R."/>
            <person name="Li M."/>
            <person name="Tong Y."/>
        </authorList>
    </citation>
    <scope>NUCLEOTIDE SEQUENCE [LARGE SCALE GENOMIC DNA]</scope>
    <source>
        <strain evidence="2 3">16A2E</strain>
    </source>
</reference>
<dbReference type="InterPro" id="IPR003737">
    <property type="entry name" value="GlcNAc_PI_deacetylase-related"/>
</dbReference>
<evidence type="ECO:0000256" key="1">
    <source>
        <dbReference type="ARBA" id="ARBA00001947"/>
    </source>
</evidence>
<dbReference type="PANTHER" id="PTHR12993:SF11">
    <property type="entry name" value="N-ACETYLGLUCOSAMINYL-PHOSPHATIDYLINOSITOL DE-N-ACETYLASE"/>
    <property type="match status" value="1"/>
</dbReference>
<dbReference type="InterPro" id="IPR024078">
    <property type="entry name" value="LmbE-like_dom_sf"/>
</dbReference>
<keyword evidence="3" id="KW-1185">Reference proteome</keyword>
<comment type="caution">
    <text evidence="2">The sequence shown here is derived from an EMBL/GenBank/DDBJ whole genome shotgun (WGS) entry which is preliminary data.</text>
</comment>
<organism evidence="2 3">
    <name type="scientific">Ornithinibacillus xuwenensis</name>
    <dbReference type="NCBI Taxonomy" id="3144668"/>
    <lineage>
        <taxon>Bacteria</taxon>
        <taxon>Bacillati</taxon>
        <taxon>Bacillota</taxon>
        <taxon>Bacilli</taxon>
        <taxon>Bacillales</taxon>
        <taxon>Bacillaceae</taxon>
        <taxon>Ornithinibacillus</taxon>
    </lineage>
</organism>
<dbReference type="Pfam" id="PF02585">
    <property type="entry name" value="PIG-L"/>
    <property type="match status" value="1"/>
</dbReference>
<dbReference type="GO" id="GO:0016787">
    <property type="term" value="F:hydrolase activity"/>
    <property type="evidence" value="ECO:0007669"/>
    <property type="project" value="UniProtKB-KW"/>
</dbReference>
<dbReference type="RefSeq" id="WP_345826182.1">
    <property type="nucleotide sequence ID" value="NZ_JBDIML010000006.1"/>
</dbReference>
<protein>
    <submittedName>
        <fullName evidence="2">PIG-L family deacetylase</fullName>
        <ecNumber evidence="2">3.5.1.-</ecNumber>
    </submittedName>
</protein>
<accession>A0ABU9XK72</accession>
<sequence length="222" mass="25647">MNKVLVIAPHPDDETLGCGGTVLRHKQEKDEIHWLIVTGISEEDGFTKERITTRDIEIDNVSNYYNFDSTTKLNFPTTRLDEIPMGKLVASIGEVVNQIKPTIIYLPYRGDIHTDHKYVFDAVISCTKWFRYESIKKILVYETLSETEFGINPDNNNFRPNVYVNIENYFNKKVEIMKTYKSELGEFPFPRSIDAMDALAKYRGVTAGVKYAEAFMLLKEIR</sequence>
<dbReference type="SUPFAM" id="SSF102588">
    <property type="entry name" value="LmbE-like"/>
    <property type="match status" value="1"/>
</dbReference>
<dbReference type="Proteomes" id="UP001444625">
    <property type="component" value="Unassembled WGS sequence"/>
</dbReference>
<keyword evidence="2" id="KW-0378">Hydrolase</keyword>
<dbReference type="PANTHER" id="PTHR12993">
    <property type="entry name" value="N-ACETYLGLUCOSAMINYL-PHOSPHATIDYLINOSITOL DE-N-ACETYLASE-RELATED"/>
    <property type="match status" value="1"/>
</dbReference>
<comment type="cofactor">
    <cofactor evidence="1">
        <name>Zn(2+)</name>
        <dbReference type="ChEBI" id="CHEBI:29105"/>
    </cofactor>
</comment>